<name>A0A1M5U0Y0_9FIRM</name>
<organism evidence="2 3">
    <name type="scientific">Tepidibacter thalassicus DSM 15285</name>
    <dbReference type="NCBI Taxonomy" id="1123350"/>
    <lineage>
        <taxon>Bacteria</taxon>
        <taxon>Bacillati</taxon>
        <taxon>Bacillota</taxon>
        <taxon>Clostridia</taxon>
        <taxon>Peptostreptococcales</taxon>
        <taxon>Peptostreptococcaceae</taxon>
        <taxon>Tepidibacter</taxon>
    </lineage>
</organism>
<sequence length="88" mass="10168">MNRINVLFKMTICSLMLIFYPSFHLGRVGITSFIVLFGQPPRWLDSIISAILNLISVLGSILLFYSLVCFFIECFKFIKQDNKNKSKN</sequence>
<keyword evidence="3" id="KW-1185">Reference proteome</keyword>
<feature type="transmembrane region" description="Helical" evidence="1">
    <location>
        <begin position="50"/>
        <end position="78"/>
    </location>
</feature>
<evidence type="ECO:0000313" key="2">
    <source>
        <dbReference type="EMBL" id="SHH56526.1"/>
    </source>
</evidence>
<dbReference type="AlphaFoldDB" id="A0A1M5U0Y0"/>
<evidence type="ECO:0000313" key="3">
    <source>
        <dbReference type="Proteomes" id="UP000242520"/>
    </source>
</evidence>
<keyword evidence="1" id="KW-1133">Transmembrane helix</keyword>
<gene>
    <name evidence="2" type="ORF">SAMN02744040_02352</name>
</gene>
<accession>A0A1M5U0Y0</accession>
<dbReference type="Proteomes" id="UP000242520">
    <property type="component" value="Unassembled WGS sequence"/>
</dbReference>
<feature type="transmembrane region" description="Helical" evidence="1">
    <location>
        <begin position="12"/>
        <end position="38"/>
    </location>
</feature>
<evidence type="ECO:0000256" key="1">
    <source>
        <dbReference type="SAM" id="Phobius"/>
    </source>
</evidence>
<dbReference type="RefSeq" id="WP_072726599.1">
    <property type="nucleotide sequence ID" value="NZ_FQXH01000057.1"/>
</dbReference>
<proteinExistence type="predicted"/>
<reference evidence="3" key="1">
    <citation type="submission" date="2016-11" db="EMBL/GenBank/DDBJ databases">
        <authorList>
            <person name="Varghese N."/>
            <person name="Submissions S."/>
        </authorList>
    </citation>
    <scope>NUCLEOTIDE SEQUENCE [LARGE SCALE GENOMIC DNA]</scope>
    <source>
        <strain evidence="3">DSM 15285</strain>
    </source>
</reference>
<dbReference type="EMBL" id="FQXH01000057">
    <property type="protein sequence ID" value="SHH56526.1"/>
    <property type="molecule type" value="Genomic_DNA"/>
</dbReference>
<keyword evidence="1" id="KW-0472">Membrane</keyword>
<protein>
    <submittedName>
        <fullName evidence="2">Uncharacterized protein</fullName>
    </submittedName>
</protein>
<keyword evidence="1" id="KW-0812">Transmembrane</keyword>